<dbReference type="AlphaFoldDB" id="A0A1L7CUC6"/>
<dbReference type="SUPFAM" id="SSF53850">
    <property type="entry name" value="Periplasmic binding protein-like II"/>
    <property type="match status" value="1"/>
</dbReference>
<evidence type="ECO:0000256" key="5">
    <source>
        <dbReference type="SAM" id="SignalP"/>
    </source>
</evidence>
<evidence type="ECO:0000256" key="3">
    <source>
        <dbReference type="ARBA" id="ARBA00022448"/>
    </source>
</evidence>
<dbReference type="InterPro" id="IPR000914">
    <property type="entry name" value="SBP_5_dom"/>
</dbReference>
<comment type="similarity">
    <text evidence="2">Belongs to the bacterial solute-binding protein 5 family.</text>
</comment>
<dbReference type="CDD" id="cd08492">
    <property type="entry name" value="PBP2_NikA_DppA_OppA_like_15"/>
    <property type="match status" value="1"/>
</dbReference>
<gene>
    <name evidence="7" type="ORF">CFRA_09335</name>
</gene>
<keyword evidence="3" id="KW-0813">Transport</keyword>
<dbReference type="GO" id="GO:0030313">
    <property type="term" value="C:cell envelope"/>
    <property type="evidence" value="ECO:0007669"/>
    <property type="project" value="UniProtKB-SubCell"/>
</dbReference>
<evidence type="ECO:0000256" key="1">
    <source>
        <dbReference type="ARBA" id="ARBA00004196"/>
    </source>
</evidence>
<protein>
    <submittedName>
        <fullName evidence="7">ABC transporter substrate-binding protein</fullName>
    </submittedName>
</protein>
<evidence type="ECO:0000256" key="4">
    <source>
        <dbReference type="ARBA" id="ARBA00022729"/>
    </source>
</evidence>
<dbReference type="PROSITE" id="PS51257">
    <property type="entry name" value="PROKAR_LIPOPROTEIN"/>
    <property type="match status" value="1"/>
</dbReference>
<comment type="subcellular location">
    <subcellularLocation>
        <location evidence="1">Cell envelope</location>
    </subcellularLocation>
</comment>
<evidence type="ECO:0000313" key="8">
    <source>
        <dbReference type="Proteomes" id="UP000185434"/>
    </source>
</evidence>
<organism evidence="7 8">
    <name type="scientific">Corynebacterium frankenforstense DSM 45800</name>
    <dbReference type="NCBI Taxonomy" id="1437875"/>
    <lineage>
        <taxon>Bacteria</taxon>
        <taxon>Bacillati</taxon>
        <taxon>Actinomycetota</taxon>
        <taxon>Actinomycetes</taxon>
        <taxon>Mycobacteriales</taxon>
        <taxon>Corynebacteriaceae</taxon>
        <taxon>Corynebacterium</taxon>
    </lineage>
</organism>
<dbReference type="Proteomes" id="UP000185434">
    <property type="component" value="Chromosome"/>
</dbReference>
<reference evidence="7 8" key="1">
    <citation type="submission" date="2014-08" db="EMBL/GenBank/DDBJ databases">
        <title>Complete genome sequence of Corynebacterium frankenforstense ST18(T) (=DSM 45800(T)), isolated from raw cow milk.</title>
        <authorList>
            <person name="Ruckert C."/>
            <person name="Albersmeier A."/>
            <person name="Winkler A."/>
            <person name="Lipski A."/>
            <person name="Kalinowski J."/>
        </authorList>
    </citation>
    <scope>NUCLEOTIDE SEQUENCE [LARGE SCALE GENOMIC DNA]</scope>
    <source>
        <strain evidence="7 8">ST18</strain>
    </source>
</reference>
<dbReference type="GO" id="GO:0015833">
    <property type="term" value="P:peptide transport"/>
    <property type="evidence" value="ECO:0007669"/>
    <property type="project" value="TreeGrafter"/>
</dbReference>
<accession>A0A1L7CUC6</accession>
<dbReference type="InterPro" id="IPR039424">
    <property type="entry name" value="SBP_5"/>
</dbReference>
<dbReference type="InterPro" id="IPR030678">
    <property type="entry name" value="Peptide/Ni-bd"/>
</dbReference>
<dbReference type="GO" id="GO:0042597">
    <property type="term" value="C:periplasmic space"/>
    <property type="evidence" value="ECO:0007669"/>
    <property type="project" value="UniProtKB-ARBA"/>
</dbReference>
<keyword evidence="8" id="KW-1185">Reference proteome</keyword>
<keyword evidence="4 5" id="KW-0732">Signal</keyword>
<dbReference type="KEGG" id="cfk:CFRA_09335"/>
<evidence type="ECO:0000259" key="6">
    <source>
        <dbReference type="Pfam" id="PF00496"/>
    </source>
</evidence>
<dbReference type="GO" id="GO:0043190">
    <property type="term" value="C:ATP-binding cassette (ABC) transporter complex"/>
    <property type="evidence" value="ECO:0007669"/>
    <property type="project" value="InterPro"/>
</dbReference>
<dbReference type="GO" id="GO:1904680">
    <property type="term" value="F:peptide transmembrane transporter activity"/>
    <property type="evidence" value="ECO:0007669"/>
    <property type="project" value="TreeGrafter"/>
</dbReference>
<feature type="domain" description="Solute-binding protein family 5" evidence="6">
    <location>
        <begin position="88"/>
        <end position="448"/>
    </location>
</feature>
<name>A0A1L7CUC6_9CORY</name>
<proteinExistence type="inferred from homology"/>
<dbReference type="Pfam" id="PF00496">
    <property type="entry name" value="SBP_bac_5"/>
    <property type="match status" value="1"/>
</dbReference>
<evidence type="ECO:0000313" key="7">
    <source>
        <dbReference type="EMBL" id="APT89420.1"/>
    </source>
</evidence>
<dbReference type="OrthoDB" id="9046151at2"/>
<feature type="chain" id="PRO_5038623382" evidence="5">
    <location>
        <begin position="35"/>
        <end position="561"/>
    </location>
</feature>
<sequence length="561" mass="61155">MKPTTPRPTRRRRRPVRAAVAAVLVAVTALSACARPAGPAGAAENSLTYLEPQFFNTLYPPAAGYYANGAVVNNIADRLLYQDPETLELSPWIATELPEVNDDATEYTFTIRTDVTYSDGSPLTAENVVRNFDLYALGDKSRSLTSSEQISNYSHGEVLAENRVRFHFDAPAPGFAQATSSFNAGLLSDATLAKGNEGFSPGSATGVSGSGPFVITGEKLGTELVLSAREDYDWAPPALAHQGRAGLDEVRYVLAGEESVRVGALTAGQADLVREVAAPEERHLEDRGIGIVSHGTNGMNNQLAFRFRHPLLQDRRVRQAIIAGVDRGEIMRTLFSASYPMAEAPMARTALGHRAQPEEAYAFDPERSRELFAEAGWTPGEDGILVKDGRRMELTVNEAIAQPRSREVVTKLQEQLRRVGVEINLNPGDNATQKADLLDQDKIQIAHTMVGRADVDVIRSLYHSETRNQLLNGDSADGSVGDEHLEKLLDAVASDPDAADRERLAGEAQDWVTENAYVLPLFEEPVVYGVQPWVKGFRPESIGRPSFYTVTLDNEAREAAK</sequence>
<evidence type="ECO:0000256" key="2">
    <source>
        <dbReference type="ARBA" id="ARBA00005695"/>
    </source>
</evidence>
<dbReference type="PANTHER" id="PTHR30290">
    <property type="entry name" value="PERIPLASMIC BINDING COMPONENT OF ABC TRANSPORTER"/>
    <property type="match status" value="1"/>
</dbReference>
<dbReference type="Gene3D" id="3.40.190.10">
    <property type="entry name" value="Periplasmic binding protein-like II"/>
    <property type="match status" value="1"/>
</dbReference>
<feature type="signal peptide" evidence="5">
    <location>
        <begin position="1"/>
        <end position="34"/>
    </location>
</feature>
<dbReference type="Gene3D" id="3.10.105.10">
    <property type="entry name" value="Dipeptide-binding Protein, Domain 3"/>
    <property type="match status" value="1"/>
</dbReference>
<dbReference type="InterPro" id="IPR023920">
    <property type="entry name" value="ABC_transptr_sub-bd_KPN01854"/>
</dbReference>
<dbReference type="STRING" id="1437875.CFRA_09335"/>
<dbReference type="EMBL" id="CP009247">
    <property type="protein sequence ID" value="APT89420.1"/>
    <property type="molecule type" value="Genomic_DNA"/>
</dbReference>
<dbReference type="PIRSF" id="PIRSF002741">
    <property type="entry name" value="MppA"/>
    <property type="match status" value="1"/>
</dbReference>
<dbReference type="PANTHER" id="PTHR30290:SF10">
    <property type="entry name" value="PERIPLASMIC OLIGOPEPTIDE-BINDING PROTEIN-RELATED"/>
    <property type="match status" value="1"/>
</dbReference>
<dbReference type="NCBIfam" id="TIGR04028">
    <property type="entry name" value="SBP_KPN_01854"/>
    <property type="match status" value="1"/>
</dbReference>